<name>A0A427Y2K1_9TREE</name>
<dbReference type="Proteomes" id="UP000279259">
    <property type="component" value="Unassembled WGS sequence"/>
</dbReference>
<reference evidence="6 7" key="1">
    <citation type="submission" date="2018-11" db="EMBL/GenBank/DDBJ databases">
        <title>Genome sequence of Saitozyma podzolica DSM 27192.</title>
        <authorList>
            <person name="Aliyu H."/>
            <person name="Gorte O."/>
            <person name="Ochsenreither K."/>
        </authorList>
    </citation>
    <scope>NUCLEOTIDE SEQUENCE [LARGE SCALE GENOMIC DNA]</scope>
    <source>
        <strain evidence="6 7">DSM 27192</strain>
    </source>
</reference>
<evidence type="ECO:0000259" key="5">
    <source>
        <dbReference type="Pfam" id="PF07992"/>
    </source>
</evidence>
<dbReference type="GO" id="GO:0050660">
    <property type="term" value="F:flavin adenine dinucleotide binding"/>
    <property type="evidence" value="ECO:0007669"/>
    <property type="project" value="TreeGrafter"/>
</dbReference>
<gene>
    <name evidence="6" type="ORF">EHS25_004744</name>
</gene>
<keyword evidence="2" id="KW-0285">Flavoprotein</keyword>
<dbReference type="STRING" id="1890683.A0A427Y2K1"/>
<proteinExistence type="inferred from homology"/>
<comment type="caution">
    <text evidence="6">The sequence shown here is derived from an EMBL/GenBank/DDBJ whole genome shotgun (WGS) entry which is preliminary data.</text>
</comment>
<accession>A0A427Y2K1</accession>
<comment type="similarity">
    <text evidence="1">Belongs to the FAD-dependent oxidoreductase family.</text>
</comment>
<evidence type="ECO:0000313" key="7">
    <source>
        <dbReference type="Proteomes" id="UP000279259"/>
    </source>
</evidence>
<dbReference type="Pfam" id="PF07992">
    <property type="entry name" value="Pyr_redox_2"/>
    <property type="match status" value="1"/>
</dbReference>
<dbReference type="EMBL" id="RSCD01000020">
    <property type="protein sequence ID" value="RSH85348.1"/>
    <property type="molecule type" value="Genomic_DNA"/>
</dbReference>
<evidence type="ECO:0000256" key="3">
    <source>
        <dbReference type="ARBA" id="ARBA00022827"/>
    </source>
</evidence>
<evidence type="ECO:0000313" key="6">
    <source>
        <dbReference type="EMBL" id="RSH85348.1"/>
    </source>
</evidence>
<evidence type="ECO:0000256" key="1">
    <source>
        <dbReference type="ARBA" id="ARBA00006442"/>
    </source>
</evidence>
<dbReference type="PANTHER" id="PTHR43735">
    <property type="entry name" value="APOPTOSIS-INDUCING FACTOR 1"/>
    <property type="match status" value="1"/>
</dbReference>
<organism evidence="6 7">
    <name type="scientific">Saitozyma podzolica</name>
    <dbReference type="NCBI Taxonomy" id="1890683"/>
    <lineage>
        <taxon>Eukaryota</taxon>
        <taxon>Fungi</taxon>
        <taxon>Dikarya</taxon>
        <taxon>Basidiomycota</taxon>
        <taxon>Agaricomycotina</taxon>
        <taxon>Tremellomycetes</taxon>
        <taxon>Tremellales</taxon>
        <taxon>Trimorphomycetaceae</taxon>
        <taxon>Saitozyma</taxon>
    </lineage>
</organism>
<dbReference type="GO" id="GO:0005737">
    <property type="term" value="C:cytoplasm"/>
    <property type="evidence" value="ECO:0007669"/>
    <property type="project" value="TreeGrafter"/>
</dbReference>
<protein>
    <recommendedName>
        <fullName evidence="5">FAD/NAD(P)-binding domain-containing protein</fullName>
    </recommendedName>
</protein>
<dbReference type="SUPFAM" id="SSF51905">
    <property type="entry name" value="FAD/NAD(P)-binding domain"/>
    <property type="match status" value="1"/>
</dbReference>
<feature type="domain" description="FAD/NAD(P)-binding" evidence="5">
    <location>
        <begin position="9"/>
        <end position="76"/>
    </location>
</feature>
<dbReference type="InterPro" id="IPR036188">
    <property type="entry name" value="FAD/NAD-bd_sf"/>
</dbReference>
<dbReference type="PANTHER" id="PTHR43735:SF3">
    <property type="entry name" value="FERROPTOSIS SUPPRESSOR PROTEIN 1"/>
    <property type="match status" value="1"/>
</dbReference>
<keyword evidence="3" id="KW-0274">FAD</keyword>
<evidence type="ECO:0000256" key="4">
    <source>
        <dbReference type="ARBA" id="ARBA00023002"/>
    </source>
</evidence>
<dbReference type="Gene3D" id="3.50.50.60">
    <property type="entry name" value="FAD/NAD(P)-binding domain"/>
    <property type="match status" value="1"/>
</dbReference>
<evidence type="ECO:0000256" key="2">
    <source>
        <dbReference type="ARBA" id="ARBA00022630"/>
    </source>
</evidence>
<keyword evidence="4" id="KW-0560">Oxidoreductase</keyword>
<keyword evidence="7" id="KW-1185">Reference proteome</keyword>
<dbReference type="OrthoDB" id="202203at2759"/>
<dbReference type="GO" id="GO:0004174">
    <property type="term" value="F:electron-transferring-flavoprotein dehydrogenase activity"/>
    <property type="evidence" value="ECO:0007669"/>
    <property type="project" value="TreeGrafter"/>
</dbReference>
<sequence length="174" mass="19230">MSLEWLVIKKVKTTSGKTVEADYVFVSVGNNPNSEIVAKADLTAVREGLVVVDEFLRVRSDKLKKYYAIGDVSNIPGIIADVKGQATKKYVRPVPHGTMIPLGTKDARGHLTLPLVGTWMVPRGMVKAIKGTKLFVEDVWLPRFKDVRFKGSLCRVLLNNVDALRARLQASPTL</sequence>
<dbReference type="AlphaFoldDB" id="A0A427Y2K1"/>
<dbReference type="InterPro" id="IPR023753">
    <property type="entry name" value="FAD/NAD-binding_dom"/>
</dbReference>